<dbReference type="GO" id="GO:0045944">
    <property type="term" value="P:positive regulation of transcription by RNA polymerase II"/>
    <property type="evidence" value="ECO:0007669"/>
    <property type="project" value="TreeGrafter"/>
</dbReference>
<dbReference type="PROSITE" id="PS51073">
    <property type="entry name" value="RPEL"/>
    <property type="match status" value="3"/>
</dbReference>
<feature type="region of interest" description="Disordered" evidence="9">
    <location>
        <begin position="788"/>
        <end position="825"/>
    </location>
</feature>
<dbReference type="PROSITE" id="PS50800">
    <property type="entry name" value="SAP"/>
    <property type="match status" value="1"/>
</dbReference>
<evidence type="ECO:0000256" key="1">
    <source>
        <dbReference type="ARBA" id="ARBA00004123"/>
    </source>
</evidence>
<feature type="repeat" description="RPEL" evidence="7">
    <location>
        <begin position="96"/>
        <end position="121"/>
    </location>
</feature>
<keyword evidence="4 8" id="KW-0175">Coiled coil</keyword>
<feature type="compositionally biased region" description="Polar residues" evidence="9">
    <location>
        <begin position="194"/>
        <end position="204"/>
    </location>
</feature>
<feature type="compositionally biased region" description="Basic and acidic residues" evidence="9">
    <location>
        <begin position="283"/>
        <end position="297"/>
    </location>
</feature>
<sequence>MELQATQGQLGAEGDCEMSCLLVPSPQSEAVTHEMEELSLQPSLPPLSERKNVLQLRLQQRRTREQLVDQGIMPPLKSPAAFHGQIRSLERARTENFLKHKIRSRPERAELVRMHILQETGAEPSLQATQMKLKRARLADNLNEKIAQRPGPMELVEKNILPVDSNLKQAIIVGQVNYPKVIDEDSSDALSPEQPASQESQASLPSPAESKAPEMSPPAVALPPQPSAMLQTRPVPTLHTLAAPDFKVIPTSRPAVTPPQPLTTATFSKPGPTLVKQSQQKSPSEKTRSKKGKEPKPRVKKLKYHQYVPPDQKQETSEAPMDTSYARLLQQQQLFLQLQILSQQQQHYNYQTILPAPLKPVAEGQSSAASSLPTSIVVSLPTAPPPPTLPQALTRPNNSLSNRKPGVLPANLEEMKVAELKLELKLRSLPVSGTKTELIERLKPYQESPSTCSPATAPPPAKVALSSVPMDVTSSTATPAVVLPVQQLVPTSSTAVSPVSPIPTDSSSLQQDVGLSDVPLDAVIVSPDAMGPHSSPLPCFQVPEEKDRRLHEKERQIEELMRKLEQEQRLVEALKMQLEVEKRGQGTATDTVSVSPKPNSVPNVNRVATVLNSNVVKVEGAVLSNCSSTAMPNTILGSQAFTSPLQSVVKLEDVTVASGMSRQLQTQNQLIAQLKPQTQPQLSTSPQVLAQSQRSPKLQPHSQPAAPGLQQFFISHPAGVSQVLGQPQTLLTTTGQAGTQILLPVSLPNSASGIQLPSTTVSLQTLTMCNNTPGLENQKTAPELNHQRYPRNASESRVSPQASPNHHISNGPLNKPPSPQPAFILQPTSLTNQPLKAREPPRYEEAVKQSRSLQINNASQVSTATSQQMDDLFDILIESGEITPFIQQEPSMSLNKTVPVTANITTLPVSTVLSRPPPQIQVAPLPTMGPVIDHGLPSLSSLATDNQLESFLEETLVGTSPVSDLRTQGLMEELQAQLMDQQPYSPMDTSDLSFCDSSSPPSSLNMGLSDPTLDNMEWLDLTMPPGPAGALTPLGIPTDFLDAHDLQLHWD</sequence>
<dbReference type="Pfam" id="PF02755">
    <property type="entry name" value="RPEL"/>
    <property type="match status" value="2"/>
</dbReference>
<evidence type="ECO:0000256" key="2">
    <source>
        <dbReference type="ARBA" id="ARBA00022737"/>
    </source>
</evidence>
<evidence type="ECO:0000256" key="4">
    <source>
        <dbReference type="ARBA" id="ARBA00023054"/>
    </source>
</evidence>
<dbReference type="OrthoDB" id="197676at2759"/>
<dbReference type="InParanoid" id="A0A6P7LBL2"/>
<evidence type="ECO:0000256" key="5">
    <source>
        <dbReference type="ARBA" id="ARBA00023163"/>
    </source>
</evidence>
<dbReference type="GO" id="GO:0003713">
    <property type="term" value="F:transcription coactivator activity"/>
    <property type="evidence" value="ECO:0007669"/>
    <property type="project" value="TreeGrafter"/>
</dbReference>
<dbReference type="KEGG" id="bspl:114846156"/>
<keyword evidence="3" id="KW-0805">Transcription regulation</keyword>
<keyword evidence="5" id="KW-0804">Transcription</keyword>
<dbReference type="Pfam" id="PF02037">
    <property type="entry name" value="SAP"/>
    <property type="match status" value="1"/>
</dbReference>
<keyword evidence="2" id="KW-0677">Repeat</keyword>
<evidence type="ECO:0000256" key="3">
    <source>
        <dbReference type="ARBA" id="ARBA00023015"/>
    </source>
</evidence>
<feature type="repeat" description="RPEL" evidence="7">
    <location>
        <begin position="52"/>
        <end position="77"/>
    </location>
</feature>
<feature type="domain" description="SAP" evidence="10">
    <location>
        <begin position="412"/>
        <end position="446"/>
    </location>
</feature>
<dbReference type="InterPro" id="IPR043451">
    <property type="entry name" value="Myocardin-like"/>
</dbReference>
<dbReference type="FunCoup" id="A0A6P7LBL2">
    <property type="interactions" value="902"/>
</dbReference>
<keyword evidence="6" id="KW-0539">Nucleus</keyword>
<feature type="region of interest" description="Disordered" evidence="9">
    <location>
        <begin position="382"/>
        <end position="406"/>
    </location>
</feature>
<feature type="repeat" description="RPEL" evidence="7">
    <location>
        <begin position="140"/>
        <end position="165"/>
    </location>
</feature>
<dbReference type="RefSeq" id="XP_028990784.1">
    <property type="nucleotide sequence ID" value="XM_029134951.3"/>
</dbReference>
<dbReference type="Gene3D" id="1.10.720.30">
    <property type="entry name" value="SAP domain"/>
    <property type="match status" value="1"/>
</dbReference>
<dbReference type="InterPro" id="IPR036361">
    <property type="entry name" value="SAP_dom_sf"/>
</dbReference>
<dbReference type="InterPro" id="IPR003034">
    <property type="entry name" value="SAP_dom"/>
</dbReference>
<feature type="compositionally biased region" description="Polar residues" evidence="9">
    <location>
        <begin position="688"/>
        <end position="702"/>
    </location>
</feature>
<feature type="coiled-coil region" evidence="8">
    <location>
        <begin position="547"/>
        <end position="584"/>
    </location>
</feature>
<feature type="region of interest" description="Disordered" evidence="9">
    <location>
        <begin position="676"/>
        <end position="705"/>
    </location>
</feature>
<dbReference type="PANTHER" id="PTHR22793">
    <property type="entry name" value="MYOCARDIN-RELATED TRANSCRIPTION FACTOR-RELATED"/>
    <property type="match status" value="1"/>
</dbReference>
<dbReference type="CTD" id="793956"/>
<evidence type="ECO:0000256" key="7">
    <source>
        <dbReference type="PROSITE-ProRule" id="PRU00401"/>
    </source>
</evidence>
<protein>
    <submittedName>
        <fullName evidence="12">Myocardin-related transcription factor B</fullName>
    </submittedName>
</protein>
<dbReference type="GO" id="GO:0005634">
    <property type="term" value="C:nucleus"/>
    <property type="evidence" value="ECO:0007669"/>
    <property type="project" value="UniProtKB-SubCell"/>
</dbReference>
<dbReference type="InterPro" id="IPR004018">
    <property type="entry name" value="RPEL_repeat"/>
</dbReference>
<dbReference type="PANTHER" id="PTHR22793:SF5">
    <property type="entry name" value="MYOCARDIN-RELATED TRANSCRIPTION FACTOR B"/>
    <property type="match status" value="1"/>
</dbReference>
<reference evidence="12" key="1">
    <citation type="submission" date="2025-08" db="UniProtKB">
        <authorList>
            <consortium name="RefSeq"/>
        </authorList>
    </citation>
    <scope>IDENTIFICATION</scope>
</reference>
<feature type="compositionally biased region" description="Polar residues" evidence="9">
    <location>
        <begin position="793"/>
        <end position="812"/>
    </location>
</feature>
<organism evidence="11 12">
    <name type="scientific">Betta splendens</name>
    <name type="common">Siamese fighting fish</name>
    <dbReference type="NCBI Taxonomy" id="158456"/>
    <lineage>
        <taxon>Eukaryota</taxon>
        <taxon>Metazoa</taxon>
        <taxon>Chordata</taxon>
        <taxon>Craniata</taxon>
        <taxon>Vertebrata</taxon>
        <taxon>Euteleostomi</taxon>
        <taxon>Actinopterygii</taxon>
        <taxon>Neopterygii</taxon>
        <taxon>Teleostei</taxon>
        <taxon>Neoteleostei</taxon>
        <taxon>Acanthomorphata</taxon>
        <taxon>Anabantaria</taxon>
        <taxon>Anabantiformes</taxon>
        <taxon>Anabantoidei</taxon>
        <taxon>Osphronemidae</taxon>
        <taxon>Betta</taxon>
    </lineage>
</organism>
<dbReference type="SUPFAM" id="SSF68906">
    <property type="entry name" value="SAP domain"/>
    <property type="match status" value="1"/>
</dbReference>
<evidence type="ECO:0000256" key="8">
    <source>
        <dbReference type="SAM" id="Coils"/>
    </source>
</evidence>
<dbReference type="SMART" id="SM00513">
    <property type="entry name" value="SAP"/>
    <property type="match status" value="1"/>
</dbReference>
<feature type="region of interest" description="Disordered" evidence="9">
    <location>
        <begin position="185"/>
        <end position="231"/>
    </location>
</feature>
<gene>
    <name evidence="12" type="primary">mrtfba</name>
</gene>
<evidence type="ECO:0000313" key="12">
    <source>
        <dbReference type="RefSeq" id="XP_028990784.1"/>
    </source>
</evidence>
<dbReference type="FunFam" id="1.10.720.30:FF:000002">
    <property type="entry name" value="Myocardin related transcription factor A"/>
    <property type="match status" value="1"/>
</dbReference>
<dbReference type="AlphaFoldDB" id="A0A6P7LBL2"/>
<keyword evidence="11" id="KW-1185">Reference proteome</keyword>
<comment type="subcellular location">
    <subcellularLocation>
        <location evidence="1">Nucleus</location>
    </subcellularLocation>
</comment>
<dbReference type="Gene3D" id="6.10.150.10">
    <property type="match status" value="1"/>
</dbReference>
<dbReference type="GeneID" id="114846156"/>
<dbReference type="SMART" id="SM00707">
    <property type="entry name" value="RPEL"/>
    <property type="match status" value="3"/>
</dbReference>
<feature type="region of interest" description="Disordered" evidence="9">
    <location>
        <begin position="249"/>
        <end position="300"/>
    </location>
</feature>
<evidence type="ECO:0000256" key="6">
    <source>
        <dbReference type="ARBA" id="ARBA00023242"/>
    </source>
</evidence>
<feature type="compositionally biased region" description="Low complexity" evidence="9">
    <location>
        <begin position="676"/>
        <end position="687"/>
    </location>
</feature>
<dbReference type="Gene3D" id="6.10.140.2040">
    <property type="match status" value="1"/>
</dbReference>
<dbReference type="GO" id="GO:0051145">
    <property type="term" value="P:smooth muscle cell differentiation"/>
    <property type="evidence" value="ECO:0007669"/>
    <property type="project" value="TreeGrafter"/>
</dbReference>
<evidence type="ECO:0000259" key="10">
    <source>
        <dbReference type="PROSITE" id="PS50800"/>
    </source>
</evidence>
<evidence type="ECO:0000313" key="11">
    <source>
        <dbReference type="Proteomes" id="UP000515150"/>
    </source>
</evidence>
<proteinExistence type="predicted"/>
<evidence type="ECO:0000256" key="9">
    <source>
        <dbReference type="SAM" id="MobiDB-lite"/>
    </source>
</evidence>
<accession>A0A6P7LBL2</accession>
<name>A0A6P7LBL2_BETSP</name>
<dbReference type="Proteomes" id="UP000515150">
    <property type="component" value="Chromosome 19"/>
</dbReference>